<protein>
    <recommendedName>
        <fullName evidence="2">EAL domain-containing protein</fullName>
    </recommendedName>
</protein>
<evidence type="ECO:0000313" key="4">
    <source>
        <dbReference type="Proteomes" id="UP000603200"/>
    </source>
</evidence>
<dbReference type="SUPFAM" id="SSF141868">
    <property type="entry name" value="EAL domain-like"/>
    <property type="match status" value="1"/>
</dbReference>
<dbReference type="PANTHER" id="PTHR33121:SF70">
    <property type="entry name" value="SIGNALING PROTEIN YKOW"/>
    <property type="match status" value="1"/>
</dbReference>
<gene>
    <name evidence="3" type="ORF">Ahu01nite_076610</name>
</gene>
<dbReference type="Pfam" id="PF00563">
    <property type="entry name" value="EAL"/>
    <property type="match status" value="1"/>
</dbReference>
<evidence type="ECO:0000259" key="2">
    <source>
        <dbReference type="PROSITE" id="PS50883"/>
    </source>
</evidence>
<dbReference type="InterPro" id="IPR001633">
    <property type="entry name" value="EAL_dom"/>
</dbReference>
<dbReference type="EMBL" id="BOMN01000111">
    <property type="protein sequence ID" value="GIE24559.1"/>
    <property type="molecule type" value="Genomic_DNA"/>
</dbReference>
<proteinExistence type="predicted"/>
<dbReference type="SMART" id="SM00052">
    <property type="entry name" value="EAL"/>
    <property type="match status" value="1"/>
</dbReference>
<feature type="domain" description="EAL" evidence="2">
    <location>
        <begin position="91"/>
        <end position="344"/>
    </location>
</feature>
<feature type="region of interest" description="Disordered" evidence="1">
    <location>
        <begin position="35"/>
        <end position="55"/>
    </location>
</feature>
<feature type="compositionally biased region" description="Low complexity" evidence="1">
    <location>
        <begin position="40"/>
        <end position="53"/>
    </location>
</feature>
<dbReference type="Gene3D" id="3.30.70.270">
    <property type="match status" value="1"/>
</dbReference>
<dbReference type="Proteomes" id="UP000603200">
    <property type="component" value="Unassembled WGS sequence"/>
</dbReference>
<comment type="caution">
    <text evidence="3">The sequence shown here is derived from an EMBL/GenBank/DDBJ whole genome shotgun (WGS) entry which is preliminary data.</text>
</comment>
<dbReference type="InterPro" id="IPR035919">
    <property type="entry name" value="EAL_sf"/>
</dbReference>
<evidence type="ECO:0000256" key="1">
    <source>
        <dbReference type="SAM" id="MobiDB-lite"/>
    </source>
</evidence>
<dbReference type="PROSITE" id="PS50883">
    <property type="entry name" value="EAL"/>
    <property type="match status" value="1"/>
</dbReference>
<name>A0ABQ4A138_9ACTN</name>
<evidence type="ECO:0000313" key="3">
    <source>
        <dbReference type="EMBL" id="GIE24559.1"/>
    </source>
</evidence>
<sequence length="582" mass="63635">MTTPTEWEYAVSRHPPGKVARKTVSPLSRTCAHCPYTEVSPASPGSGRSSSSGTNADQLLRRADIAMYAAKTNRSGYMLFDATQDSSDPRRLSLASDLRQGIEQGQLVLHDQPKVDAQTSALLSAEALVRWQHPEHGMIRPDDFIPLAEHTGLITPLTTFVPDQALQQCRSWLRADHEIPIAVNISTHRLLDLHFPAEVSNQLSRWQVPAQLLTLEITESAIMADPERAMHVVQQLHDLGVHLSIDDFGTGYSSMAYLKNLPVHELKIDRSFVSNMTTSQRDAVIVRSTVELGRNLVLQVIAEGVEDMATWTELDAVGCHAIQGYYVSRPCRPTPFRSGSTGGRPRHRPPPGSRPRGRRSPWEGPPVVRVAARTETVGLDHVHGRGQAGADIIRHVGVAAEGDHLAALVAPPANDLRGQRNAGVDLQRPIRGGEGAQRVPELALEGVQVERAGLGGPPPDRIVQVGEDLKGIRTGDQLSDLGQVQPQHLDRRPLPVERVRLDQAAVDGQRVQRAEHPLIVAGAEQFRDRHRVPMGFAQLDAADDAQRREQLPAPLDRGEIALLVQLGRDQDAVGAGQLAPQR</sequence>
<dbReference type="InterPro" id="IPR043128">
    <property type="entry name" value="Rev_trsase/Diguanyl_cyclase"/>
</dbReference>
<dbReference type="InterPro" id="IPR050706">
    <property type="entry name" value="Cyclic-di-GMP_PDE-like"/>
</dbReference>
<keyword evidence="4" id="KW-1185">Reference proteome</keyword>
<organism evidence="3 4">
    <name type="scientific">Winogradskya humida</name>
    <dbReference type="NCBI Taxonomy" id="113566"/>
    <lineage>
        <taxon>Bacteria</taxon>
        <taxon>Bacillati</taxon>
        <taxon>Actinomycetota</taxon>
        <taxon>Actinomycetes</taxon>
        <taxon>Micromonosporales</taxon>
        <taxon>Micromonosporaceae</taxon>
        <taxon>Winogradskya</taxon>
    </lineage>
</organism>
<reference evidence="3 4" key="1">
    <citation type="submission" date="2021-01" db="EMBL/GenBank/DDBJ databases">
        <title>Whole genome shotgun sequence of Actinoplanes humidus NBRC 14915.</title>
        <authorList>
            <person name="Komaki H."/>
            <person name="Tamura T."/>
        </authorList>
    </citation>
    <scope>NUCLEOTIDE SEQUENCE [LARGE SCALE GENOMIC DNA]</scope>
    <source>
        <strain evidence="3 4">NBRC 14915</strain>
    </source>
</reference>
<dbReference type="CDD" id="cd01948">
    <property type="entry name" value="EAL"/>
    <property type="match status" value="1"/>
</dbReference>
<feature type="compositionally biased region" description="Basic residues" evidence="1">
    <location>
        <begin position="344"/>
        <end position="359"/>
    </location>
</feature>
<dbReference type="Gene3D" id="3.20.20.450">
    <property type="entry name" value="EAL domain"/>
    <property type="match status" value="1"/>
</dbReference>
<feature type="region of interest" description="Disordered" evidence="1">
    <location>
        <begin position="333"/>
        <end position="366"/>
    </location>
</feature>
<dbReference type="PANTHER" id="PTHR33121">
    <property type="entry name" value="CYCLIC DI-GMP PHOSPHODIESTERASE PDEF"/>
    <property type="match status" value="1"/>
</dbReference>
<accession>A0ABQ4A138</accession>